<evidence type="ECO:0000313" key="2">
    <source>
        <dbReference type="EMBL" id="CAF3802834.1"/>
    </source>
</evidence>
<name>A0A816NKA0_9BILA</name>
<dbReference type="Proteomes" id="UP000663842">
    <property type="component" value="Unassembled WGS sequence"/>
</dbReference>
<protein>
    <submittedName>
        <fullName evidence="1">Uncharacterized protein</fullName>
    </submittedName>
</protein>
<organism evidence="1 3">
    <name type="scientific">Rotaria magnacalcarata</name>
    <dbReference type="NCBI Taxonomy" id="392030"/>
    <lineage>
        <taxon>Eukaryota</taxon>
        <taxon>Metazoa</taxon>
        <taxon>Spiralia</taxon>
        <taxon>Gnathifera</taxon>
        <taxon>Rotifera</taxon>
        <taxon>Eurotatoria</taxon>
        <taxon>Bdelloidea</taxon>
        <taxon>Philodinida</taxon>
        <taxon>Philodinidae</taxon>
        <taxon>Rotaria</taxon>
    </lineage>
</organism>
<gene>
    <name evidence="2" type="ORF">UXM345_LOCUS4913</name>
    <name evidence="1" type="ORF">XDN619_LOCUS5893</name>
</gene>
<dbReference type="AlphaFoldDB" id="A0A816NKA0"/>
<comment type="caution">
    <text evidence="1">The sequence shown here is derived from an EMBL/GenBank/DDBJ whole genome shotgun (WGS) entry which is preliminary data.</text>
</comment>
<reference evidence="1" key="1">
    <citation type="submission" date="2021-02" db="EMBL/GenBank/DDBJ databases">
        <authorList>
            <person name="Nowell W R."/>
        </authorList>
    </citation>
    <scope>NUCLEOTIDE SEQUENCE</scope>
</reference>
<proteinExistence type="predicted"/>
<dbReference type="Proteomes" id="UP000663887">
    <property type="component" value="Unassembled WGS sequence"/>
</dbReference>
<dbReference type="EMBL" id="CAJNRG010001618">
    <property type="protein sequence ID" value="CAF2035729.1"/>
    <property type="molecule type" value="Genomic_DNA"/>
</dbReference>
<evidence type="ECO:0000313" key="3">
    <source>
        <dbReference type="Proteomes" id="UP000663887"/>
    </source>
</evidence>
<sequence>MLDKLPDNITAKVHFITHYPELIKRNGSARNYWCQRFEGKHLYFKKLAIRSSNFKNVSFTLAKRRQLRLGLLLSYEKFYRLVDQTISTKSIKSSQLPIEIKLLLAEKQMDSLEYIECQTLIHNHVKYIRNSVFTTALHHGEEIPEFVLLRFILKLNDT</sequence>
<evidence type="ECO:0000313" key="1">
    <source>
        <dbReference type="EMBL" id="CAF2035729.1"/>
    </source>
</evidence>
<dbReference type="EMBL" id="CAJOBF010000349">
    <property type="protein sequence ID" value="CAF3802834.1"/>
    <property type="molecule type" value="Genomic_DNA"/>
</dbReference>
<accession>A0A816NKA0</accession>